<comment type="caution">
    <text evidence="9">The sequence shown here is derived from an EMBL/GenBank/DDBJ whole genome shotgun (WGS) entry which is preliminary data.</text>
</comment>
<evidence type="ECO:0000256" key="7">
    <source>
        <dbReference type="ARBA" id="ARBA00023224"/>
    </source>
</evidence>
<comment type="similarity">
    <text evidence="8">Belongs to the insect chemoreceptor superfamily. Gustatory receptor (GR) family.</text>
</comment>
<evidence type="ECO:0000313" key="10">
    <source>
        <dbReference type="Proteomes" id="UP000719412"/>
    </source>
</evidence>
<dbReference type="GO" id="GO:0043025">
    <property type="term" value="C:neuronal cell body"/>
    <property type="evidence" value="ECO:0007669"/>
    <property type="project" value="TreeGrafter"/>
</dbReference>
<keyword evidence="10" id="KW-1185">Reference proteome</keyword>
<dbReference type="PANTHER" id="PTHR21143:SF104">
    <property type="entry name" value="GUSTATORY RECEPTOR 8A-RELATED"/>
    <property type="match status" value="1"/>
</dbReference>
<organism evidence="9 10">
    <name type="scientific">Tenebrio molitor</name>
    <name type="common">Yellow mealworm beetle</name>
    <dbReference type="NCBI Taxonomy" id="7067"/>
    <lineage>
        <taxon>Eukaryota</taxon>
        <taxon>Metazoa</taxon>
        <taxon>Ecdysozoa</taxon>
        <taxon>Arthropoda</taxon>
        <taxon>Hexapoda</taxon>
        <taxon>Insecta</taxon>
        <taxon>Pterygota</taxon>
        <taxon>Neoptera</taxon>
        <taxon>Endopterygota</taxon>
        <taxon>Coleoptera</taxon>
        <taxon>Polyphaga</taxon>
        <taxon>Cucujiformia</taxon>
        <taxon>Tenebrionidae</taxon>
        <taxon>Tenebrio</taxon>
    </lineage>
</organism>
<keyword evidence="6 8" id="KW-0675">Receptor</keyword>
<dbReference type="PANTHER" id="PTHR21143">
    <property type="entry name" value="INVERTEBRATE GUSTATORY RECEPTOR"/>
    <property type="match status" value="1"/>
</dbReference>
<dbReference type="InterPro" id="IPR013604">
    <property type="entry name" value="7TM_chemorcpt"/>
</dbReference>
<feature type="transmembrane region" description="Helical" evidence="8">
    <location>
        <begin position="177"/>
        <end position="195"/>
    </location>
</feature>
<sequence length="384" mass="43959">MLVIHHSNPVNLVQAKPASTKMDLKFIETFFNFGKYFALTPSSLSDRKPSKFQTLCTLFVVFLYLVAYAAVMYHSWTVFKKLTIAQFVLAILSSLAFFTHDLYIFLGLKMYKRKQLFQLLDNLQATSRIGSGTKLYHLIFLMSQLVLILVGNFGNYLYLTFLGVDNFILNMFNFTQIYLQSAFVLLRCIVLDMVLSRYQRQSRLLLVLTLRKKPPTDLSQVVKAIANNINVLKCSVDIFNEIFGVPILLHMFCGVSNTLVSLDVFIKSDGTFNAGSTMLNFLNLVYQMTLSVIFWIGIVLNIVMCDAVLTESEKILMKVYKLKSMAADSMSWKCDEVDFLVQMILHRPSQFKAARFFAVDRSTLFSMLYSVTSFLLVMVQFKSN</sequence>
<feature type="transmembrane region" description="Helical" evidence="8">
    <location>
        <begin position="362"/>
        <end position="381"/>
    </location>
</feature>
<feature type="transmembrane region" description="Helical" evidence="8">
    <location>
        <begin position="286"/>
        <end position="309"/>
    </location>
</feature>
<dbReference type="Pfam" id="PF08395">
    <property type="entry name" value="7tm_7"/>
    <property type="match status" value="1"/>
</dbReference>
<reference evidence="9" key="1">
    <citation type="journal article" date="2020" name="J Insects Food Feed">
        <title>The yellow mealworm (Tenebrio molitor) genome: a resource for the emerging insects as food and feed industry.</title>
        <authorList>
            <person name="Eriksson T."/>
            <person name="Andere A."/>
            <person name="Kelstrup H."/>
            <person name="Emery V."/>
            <person name="Picard C."/>
        </authorList>
    </citation>
    <scope>NUCLEOTIDE SEQUENCE</scope>
    <source>
        <strain evidence="9">Stoneville</strain>
        <tissue evidence="9">Whole head</tissue>
    </source>
</reference>
<comment type="function">
    <text evidence="8">Gustatory receptor which mediates acceptance or avoidance behavior, depending on its substrates.</text>
</comment>
<dbReference type="AlphaFoldDB" id="A0A8J6LG82"/>
<dbReference type="GO" id="GO:0030425">
    <property type="term" value="C:dendrite"/>
    <property type="evidence" value="ECO:0007669"/>
    <property type="project" value="TreeGrafter"/>
</dbReference>
<evidence type="ECO:0000256" key="1">
    <source>
        <dbReference type="ARBA" id="ARBA00004651"/>
    </source>
</evidence>
<feature type="transmembrane region" description="Helical" evidence="8">
    <location>
        <begin position="135"/>
        <end position="157"/>
    </location>
</feature>
<dbReference type="GO" id="GO:0007165">
    <property type="term" value="P:signal transduction"/>
    <property type="evidence" value="ECO:0007669"/>
    <property type="project" value="UniProtKB-KW"/>
</dbReference>
<dbReference type="EMBL" id="JABDTM020011426">
    <property type="protein sequence ID" value="KAH0820595.1"/>
    <property type="molecule type" value="Genomic_DNA"/>
</dbReference>
<evidence type="ECO:0000256" key="2">
    <source>
        <dbReference type="ARBA" id="ARBA00022475"/>
    </source>
</evidence>
<dbReference type="GO" id="GO:0030424">
    <property type="term" value="C:axon"/>
    <property type="evidence" value="ECO:0007669"/>
    <property type="project" value="TreeGrafter"/>
</dbReference>
<keyword evidence="4 8" id="KW-1133">Transmembrane helix</keyword>
<reference evidence="9" key="2">
    <citation type="submission" date="2021-08" db="EMBL/GenBank/DDBJ databases">
        <authorList>
            <person name="Eriksson T."/>
        </authorList>
    </citation>
    <scope>NUCLEOTIDE SEQUENCE</scope>
    <source>
        <strain evidence="9">Stoneville</strain>
        <tissue evidence="9">Whole head</tissue>
    </source>
</reference>
<name>A0A8J6LG82_TENMO</name>
<dbReference type="GO" id="GO:0050909">
    <property type="term" value="P:sensory perception of taste"/>
    <property type="evidence" value="ECO:0007669"/>
    <property type="project" value="InterPro"/>
</dbReference>
<keyword evidence="5 8" id="KW-0472">Membrane</keyword>
<evidence type="ECO:0000313" key="9">
    <source>
        <dbReference type="EMBL" id="KAH0820595.1"/>
    </source>
</evidence>
<evidence type="ECO:0000256" key="8">
    <source>
        <dbReference type="RuleBase" id="RU363108"/>
    </source>
</evidence>
<gene>
    <name evidence="9" type="ORF">GEV33_002196</name>
</gene>
<proteinExistence type="inferred from homology"/>
<evidence type="ECO:0000256" key="3">
    <source>
        <dbReference type="ARBA" id="ARBA00022692"/>
    </source>
</evidence>
<dbReference type="Proteomes" id="UP000719412">
    <property type="component" value="Unassembled WGS sequence"/>
</dbReference>
<keyword evidence="3 8" id="KW-0812">Transmembrane</keyword>
<dbReference type="GO" id="GO:0005886">
    <property type="term" value="C:plasma membrane"/>
    <property type="evidence" value="ECO:0007669"/>
    <property type="project" value="UniProtKB-SubCell"/>
</dbReference>
<evidence type="ECO:0000256" key="5">
    <source>
        <dbReference type="ARBA" id="ARBA00023136"/>
    </source>
</evidence>
<feature type="transmembrane region" description="Helical" evidence="8">
    <location>
        <begin position="55"/>
        <end position="76"/>
    </location>
</feature>
<keyword evidence="7 8" id="KW-0807">Transducer</keyword>
<evidence type="ECO:0000256" key="4">
    <source>
        <dbReference type="ARBA" id="ARBA00022989"/>
    </source>
</evidence>
<feature type="transmembrane region" description="Helical" evidence="8">
    <location>
        <begin position="242"/>
        <end position="266"/>
    </location>
</feature>
<dbReference type="GO" id="GO:0008049">
    <property type="term" value="P:male courtship behavior"/>
    <property type="evidence" value="ECO:0007669"/>
    <property type="project" value="TreeGrafter"/>
</dbReference>
<evidence type="ECO:0000256" key="6">
    <source>
        <dbReference type="ARBA" id="ARBA00023170"/>
    </source>
</evidence>
<protein>
    <recommendedName>
        <fullName evidence="8">Gustatory receptor</fullName>
    </recommendedName>
</protein>
<feature type="transmembrane region" description="Helical" evidence="8">
    <location>
        <begin position="82"/>
        <end position="106"/>
    </location>
</feature>
<dbReference type="GO" id="GO:0007635">
    <property type="term" value="P:chemosensory behavior"/>
    <property type="evidence" value="ECO:0007669"/>
    <property type="project" value="TreeGrafter"/>
</dbReference>
<comment type="subcellular location">
    <subcellularLocation>
        <location evidence="1 8">Cell membrane</location>
        <topology evidence="1 8">Multi-pass membrane protein</topology>
    </subcellularLocation>
</comment>
<keyword evidence="2 8" id="KW-1003">Cell membrane</keyword>
<accession>A0A8J6LG82</accession>